<accession>A0A078B7W5</accession>
<dbReference type="SUPFAM" id="SSF81891">
    <property type="entry name" value="Poly A polymerase C-terminal region-like"/>
    <property type="match status" value="1"/>
</dbReference>
<evidence type="ECO:0000256" key="4">
    <source>
        <dbReference type="ARBA" id="ARBA00022884"/>
    </source>
</evidence>
<dbReference type="OMA" id="NIHRATE"/>
<dbReference type="InterPro" id="IPR002646">
    <property type="entry name" value="PolA_pol_head_dom"/>
</dbReference>
<dbReference type="OrthoDB" id="445712at2759"/>
<evidence type="ECO:0000256" key="1">
    <source>
        <dbReference type="ARBA" id="ARBA00007265"/>
    </source>
</evidence>
<gene>
    <name evidence="8" type="primary">Contig19723.g20916</name>
    <name evidence="8" type="ORF">STYLEM_19453</name>
</gene>
<evidence type="ECO:0000313" key="8">
    <source>
        <dbReference type="EMBL" id="CDW90311.1"/>
    </source>
</evidence>
<evidence type="ECO:0000259" key="6">
    <source>
        <dbReference type="Pfam" id="PF01743"/>
    </source>
</evidence>
<keyword evidence="9" id="KW-1185">Reference proteome</keyword>
<evidence type="ECO:0000259" key="7">
    <source>
        <dbReference type="Pfam" id="PF12627"/>
    </source>
</evidence>
<sequence>MEATNKDIKNYTVDSNIKLTGLEKKIFQTLLETIKEHQLKTTLRVAGGWVRDKIMGKESQDIDIAMDDMFGEEFAKMLNEKLHPDGSKKFGVIKSNSEKSKHLETATMRIHGMMIDLVNLRSEKYTDDSRVPTIDIGTPEEDAFRRDLTINSLFYNINEGIVEDFTQRGIQDLKDGIIRTPLDPLQTFLDDPLRVMRTIRFATRFDFKILEEIYEAARNSKVLEAFVQKVTYERLGKEMDLMLLDRYPANSIEYMYKFGIIQHLYKFPTHCLGTVNYCGLDFIISKEGDESIFENFREFQKNTFYTALLLPFASFEYMAKNKKDKVINKVMADSLKKSNDVMKFVQTTIPYVEKAILFANKTQNLESLNDEQKLQLGQFLREAGPRWDSIVLLALANDYYDQYLAQSSEQDPISDFRNILDEEKLESLVSKYTHLNQIIIQENLKNVHLVKSLLDGKDICGIYEIKPGKAIKFIIDEQIKMQIINPSIDFEQMKVFLLEKKDEFLKLYS</sequence>
<dbReference type="GO" id="GO:0005739">
    <property type="term" value="C:mitochondrion"/>
    <property type="evidence" value="ECO:0007669"/>
    <property type="project" value="UniProtKB-ARBA"/>
</dbReference>
<dbReference type="Pfam" id="PF12627">
    <property type="entry name" value="PolyA_pol_RNAbd"/>
    <property type="match status" value="1"/>
</dbReference>
<dbReference type="FunFam" id="3.30.460.10:FF:000019">
    <property type="entry name" value="tRNA nucleotidyltransferase cca2"/>
    <property type="match status" value="1"/>
</dbReference>
<dbReference type="Gene3D" id="1.10.3090.10">
    <property type="entry name" value="cca-adding enzyme, domain 2"/>
    <property type="match status" value="1"/>
</dbReference>
<dbReference type="GO" id="GO:0001680">
    <property type="term" value="P:tRNA 3'-terminal CCA addition"/>
    <property type="evidence" value="ECO:0007669"/>
    <property type="project" value="TreeGrafter"/>
</dbReference>
<reference evidence="8 9" key="1">
    <citation type="submission" date="2014-06" db="EMBL/GenBank/DDBJ databases">
        <authorList>
            <person name="Swart Estienne"/>
        </authorList>
    </citation>
    <scope>NUCLEOTIDE SEQUENCE [LARGE SCALE GENOMIC DNA]</scope>
    <source>
        <strain evidence="8 9">130c</strain>
    </source>
</reference>
<feature type="domain" description="tRNA nucleotidyltransferase/poly(A) polymerase RNA and SrmB- binding" evidence="7">
    <location>
        <begin position="206"/>
        <end position="266"/>
    </location>
</feature>
<evidence type="ECO:0000256" key="5">
    <source>
        <dbReference type="RuleBase" id="RU003953"/>
    </source>
</evidence>
<dbReference type="CDD" id="cd05398">
    <property type="entry name" value="NT_ClassII-CCAase"/>
    <property type="match status" value="1"/>
</dbReference>
<dbReference type="GO" id="GO:0052929">
    <property type="term" value="F:ATP:3'-cytidine-cytidine-tRNA adenylyltransferase activity"/>
    <property type="evidence" value="ECO:0007669"/>
    <property type="project" value="TreeGrafter"/>
</dbReference>
<dbReference type="GO" id="GO:0003723">
    <property type="term" value="F:RNA binding"/>
    <property type="evidence" value="ECO:0007669"/>
    <property type="project" value="UniProtKB-KW"/>
</dbReference>
<dbReference type="PANTHER" id="PTHR13734">
    <property type="entry name" value="TRNA-NUCLEOTIDYLTRANSFERASE"/>
    <property type="match status" value="1"/>
</dbReference>
<dbReference type="GO" id="GO:0000166">
    <property type="term" value="F:nucleotide binding"/>
    <property type="evidence" value="ECO:0007669"/>
    <property type="project" value="UniProtKB-KW"/>
</dbReference>
<keyword evidence="2 5" id="KW-0808">Transferase</keyword>
<feature type="domain" description="Poly A polymerase head" evidence="6">
    <location>
        <begin position="43"/>
        <end position="179"/>
    </location>
</feature>
<keyword evidence="4 5" id="KW-0694">RNA-binding</keyword>
<dbReference type="Gene3D" id="3.30.460.10">
    <property type="entry name" value="Beta Polymerase, domain 2"/>
    <property type="match status" value="1"/>
</dbReference>
<dbReference type="PANTHER" id="PTHR13734:SF5">
    <property type="entry name" value="CCA TRNA NUCLEOTIDYLTRANSFERASE, MITOCHONDRIAL"/>
    <property type="match status" value="1"/>
</dbReference>
<protein>
    <submittedName>
        <fullName evidence="8">Trna nucleotidyltransferase</fullName>
    </submittedName>
</protein>
<name>A0A078B7W5_STYLE</name>
<dbReference type="EMBL" id="CCKQ01018355">
    <property type="protein sequence ID" value="CDW90311.1"/>
    <property type="molecule type" value="Genomic_DNA"/>
</dbReference>
<evidence type="ECO:0000256" key="3">
    <source>
        <dbReference type="ARBA" id="ARBA00022741"/>
    </source>
</evidence>
<dbReference type="Proteomes" id="UP000039865">
    <property type="component" value="Unassembled WGS sequence"/>
</dbReference>
<dbReference type="AlphaFoldDB" id="A0A078B7W5"/>
<evidence type="ECO:0000313" key="9">
    <source>
        <dbReference type="Proteomes" id="UP000039865"/>
    </source>
</evidence>
<organism evidence="8 9">
    <name type="scientific">Stylonychia lemnae</name>
    <name type="common">Ciliate</name>
    <dbReference type="NCBI Taxonomy" id="5949"/>
    <lineage>
        <taxon>Eukaryota</taxon>
        <taxon>Sar</taxon>
        <taxon>Alveolata</taxon>
        <taxon>Ciliophora</taxon>
        <taxon>Intramacronucleata</taxon>
        <taxon>Spirotrichea</taxon>
        <taxon>Stichotrichia</taxon>
        <taxon>Sporadotrichida</taxon>
        <taxon>Oxytrichidae</taxon>
        <taxon>Stylonychinae</taxon>
        <taxon>Stylonychia</taxon>
    </lineage>
</organism>
<dbReference type="InterPro" id="IPR043519">
    <property type="entry name" value="NT_sf"/>
</dbReference>
<dbReference type="GO" id="GO:0052927">
    <property type="term" value="F:CC tRNA cytidylyltransferase activity"/>
    <property type="evidence" value="ECO:0007669"/>
    <property type="project" value="TreeGrafter"/>
</dbReference>
<comment type="similarity">
    <text evidence="1 5">Belongs to the tRNA nucleotidyltransferase/poly(A) polymerase family.</text>
</comment>
<evidence type="ECO:0000256" key="2">
    <source>
        <dbReference type="ARBA" id="ARBA00022679"/>
    </source>
</evidence>
<dbReference type="Pfam" id="PF01743">
    <property type="entry name" value="PolyA_pol"/>
    <property type="match status" value="1"/>
</dbReference>
<keyword evidence="3" id="KW-0547">Nucleotide-binding</keyword>
<proteinExistence type="inferred from homology"/>
<dbReference type="InParanoid" id="A0A078B7W5"/>
<dbReference type="InterPro" id="IPR032828">
    <property type="entry name" value="PolyA_RNA-bd"/>
</dbReference>
<dbReference type="SUPFAM" id="SSF81301">
    <property type="entry name" value="Nucleotidyltransferase"/>
    <property type="match status" value="1"/>
</dbReference>